<evidence type="ECO:0000256" key="3">
    <source>
        <dbReference type="ARBA" id="ARBA00023006"/>
    </source>
</evidence>
<dbReference type="InterPro" id="IPR008271">
    <property type="entry name" value="Ser/Thr_kinase_AS"/>
</dbReference>
<proteinExistence type="predicted"/>
<feature type="region of interest" description="Disordered" evidence="5">
    <location>
        <begin position="1"/>
        <end position="23"/>
    </location>
</feature>
<keyword evidence="2" id="KW-0813">Transport</keyword>
<comment type="subcellular location">
    <subcellularLocation>
        <location evidence="1">Preautophagosomal structure membrane</location>
        <topology evidence="1">Peripheral membrane protein</topology>
    </subcellularLocation>
</comment>
<dbReference type="InterPro" id="IPR036028">
    <property type="entry name" value="SH3-like_dom_sf"/>
</dbReference>
<reference evidence="7" key="1">
    <citation type="journal article" date="2021" name="Nat. Commun.">
        <title>Genetic determinants of endophytism in the Arabidopsis root mycobiome.</title>
        <authorList>
            <person name="Mesny F."/>
            <person name="Miyauchi S."/>
            <person name="Thiergart T."/>
            <person name="Pickel B."/>
            <person name="Atanasova L."/>
            <person name="Karlsson M."/>
            <person name="Huettel B."/>
            <person name="Barry K.W."/>
            <person name="Haridas S."/>
            <person name="Chen C."/>
            <person name="Bauer D."/>
            <person name="Andreopoulos W."/>
            <person name="Pangilinan J."/>
            <person name="LaButti K."/>
            <person name="Riley R."/>
            <person name="Lipzen A."/>
            <person name="Clum A."/>
            <person name="Drula E."/>
            <person name="Henrissat B."/>
            <person name="Kohler A."/>
            <person name="Grigoriev I.V."/>
            <person name="Martin F.M."/>
            <person name="Hacquard S."/>
        </authorList>
    </citation>
    <scope>NUCLEOTIDE SEQUENCE</scope>
    <source>
        <strain evidence="7">MPI-CAGE-AT-0147</strain>
    </source>
</reference>
<feature type="domain" description="Protein kinase" evidence="6">
    <location>
        <begin position="42"/>
        <end position="326"/>
    </location>
</feature>
<evidence type="ECO:0000313" key="7">
    <source>
        <dbReference type="EMBL" id="KAH7128893.1"/>
    </source>
</evidence>
<dbReference type="GO" id="GO:0006914">
    <property type="term" value="P:autophagy"/>
    <property type="evidence" value="ECO:0007669"/>
    <property type="project" value="UniProtKB-KW"/>
</dbReference>
<dbReference type="PROSITE" id="PS00108">
    <property type="entry name" value="PROTEIN_KINASE_ST"/>
    <property type="match status" value="1"/>
</dbReference>
<dbReference type="GO" id="GO:0005524">
    <property type="term" value="F:ATP binding"/>
    <property type="evidence" value="ECO:0007669"/>
    <property type="project" value="InterPro"/>
</dbReference>
<evidence type="ECO:0000256" key="1">
    <source>
        <dbReference type="ARBA" id="ARBA00004623"/>
    </source>
</evidence>
<comment type="caution">
    <text evidence="7">The sequence shown here is derived from an EMBL/GenBank/DDBJ whole genome shotgun (WGS) entry which is preliminary data.</text>
</comment>
<name>A0A9P9E0N7_9HYPO</name>
<keyword evidence="3" id="KW-0072">Autophagy</keyword>
<feature type="compositionally biased region" description="Basic and acidic residues" evidence="5">
    <location>
        <begin position="474"/>
        <end position="492"/>
    </location>
</feature>
<keyword evidence="7" id="KW-0808">Transferase</keyword>
<gene>
    <name evidence="7" type="ORF">EDB81DRAFT_137815</name>
</gene>
<feature type="region of interest" description="Disordered" evidence="5">
    <location>
        <begin position="554"/>
        <end position="584"/>
    </location>
</feature>
<evidence type="ECO:0000259" key="6">
    <source>
        <dbReference type="PROSITE" id="PS50011"/>
    </source>
</evidence>
<dbReference type="AlphaFoldDB" id="A0A9P9E0N7"/>
<dbReference type="Gene3D" id="1.10.510.10">
    <property type="entry name" value="Transferase(Phosphotransferase) domain 1"/>
    <property type="match status" value="1"/>
</dbReference>
<dbReference type="SMART" id="SM00220">
    <property type="entry name" value="S_TKc"/>
    <property type="match status" value="1"/>
</dbReference>
<dbReference type="InterPro" id="IPR045269">
    <property type="entry name" value="Atg1-like"/>
</dbReference>
<evidence type="ECO:0000256" key="5">
    <source>
        <dbReference type="SAM" id="MobiDB-lite"/>
    </source>
</evidence>
<dbReference type="GO" id="GO:0010506">
    <property type="term" value="P:regulation of autophagy"/>
    <property type="evidence" value="ECO:0007669"/>
    <property type="project" value="InterPro"/>
</dbReference>
<dbReference type="PANTHER" id="PTHR24348">
    <property type="entry name" value="SERINE/THREONINE-PROTEIN KINASE UNC-51-RELATED"/>
    <property type="match status" value="1"/>
</dbReference>
<dbReference type="GO" id="GO:0004674">
    <property type="term" value="F:protein serine/threonine kinase activity"/>
    <property type="evidence" value="ECO:0007669"/>
    <property type="project" value="InterPro"/>
</dbReference>
<evidence type="ECO:0000256" key="2">
    <source>
        <dbReference type="ARBA" id="ARBA00022448"/>
    </source>
</evidence>
<evidence type="ECO:0000256" key="4">
    <source>
        <dbReference type="ARBA" id="ARBA00030237"/>
    </source>
</evidence>
<dbReference type="Gene3D" id="2.30.30.40">
    <property type="entry name" value="SH3 Domains"/>
    <property type="match status" value="1"/>
</dbReference>
<feature type="compositionally biased region" description="Polar residues" evidence="5">
    <location>
        <begin position="505"/>
        <end position="516"/>
    </location>
</feature>
<sequence length="724" mass="80865">MVRLPDLVRDSKLETRSTPDGETIHIFQSPSRPRGATETERWRYKGLIGSGGGGVVTLEERVSGNASTSPKTRAVKAIKVHEARQAKSSNHQSIAEEYVRELEALAKFSQRKYSSCFVQFYGWWERTQRPQFLFIAMEHCPLGDLDSYVSSQGPVPVDQAQEIAAQVLDGLCYMHEEGFAHRDLKPANILIKSHPPARWWVVICDHGLSKRVEDNPAMTTLLRGTPMFMSPERHGFYDDIVPEKADPYATDMWCLGETTFQMLCDEPTFGSGDKLRQYARGLVDFPTDPLRKVKVDEQAIEFVTLVMLSHPAGRLTCFQAREHAWMKLAEKQQPRNSIDFNQQEQAFVVQLPVHQTTATSGTGTESYLAWSTVSQMSQNTVTKDPAFLAPNFEASIDLSLGKFPTTSLRVEQAATGPADSTATINQVNKTTRDDPDNTNKPLPGAAQPKNDMVTANQSPSPSSKANDRLLTTRKSKEEAAQDPEKKHEEAPKKRSARKMLKQFFGRSTSNGDILNQPSPSKSMPLPPKSAMELNEESAPRRYEVLRGGRIARMSALDDPSNDVPADTAKPPPSDTLKTGSNPATVLPLNISKKTTTVPLSQDLKMQRAEQLPFFKDYYSMDDIEPGNKVSVLWAYQPRAVDEFALERGDMIHVIALWDDGWAVGVRLNERAMDWEAQQGSGSVRDPSPHDDTDIKAFPLVAVCLPQHWRKIIEGESEQTWKVTN</sequence>
<dbReference type="SUPFAM" id="SSF50044">
    <property type="entry name" value="SH3-domain"/>
    <property type="match status" value="1"/>
</dbReference>
<keyword evidence="8" id="KW-1185">Reference proteome</keyword>
<keyword evidence="7" id="KW-0418">Kinase</keyword>
<protein>
    <recommendedName>
        <fullName evidence="4">Autophagy-related protein 1</fullName>
    </recommendedName>
</protein>
<dbReference type="Proteomes" id="UP000738349">
    <property type="component" value="Unassembled WGS sequence"/>
</dbReference>
<evidence type="ECO:0000313" key="8">
    <source>
        <dbReference type="Proteomes" id="UP000738349"/>
    </source>
</evidence>
<feature type="region of interest" description="Disordered" evidence="5">
    <location>
        <begin position="412"/>
        <end position="537"/>
    </location>
</feature>
<organism evidence="7 8">
    <name type="scientific">Dactylonectria macrodidyma</name>
    <dbReference type="NCBI Taxonomy" id="307937"/>
    <lineage>
        <taxon>Eukaryota</taxon>
        <taxon>Fungi</taxon>
        <taxon>Dikarya</taxon>
        <taxon>Ascomycota</taxon>
        <taxon>Pezizomycotina</taxon>
        <taxon>Sordariomycetes</taxon>
        <taxon>Hypocreomycetidae</taxon>
        <taxon>Hypocreales</taxon>
        <taxon>Nectriaceae</taxon>
        <taxon>Dactylonectria</taxon>
    </lineage>
</organism>
<dbReference type="InterPro" id="IPR011009">
    <property type="entry name" value="Kinase-like_dom_sf"/>
</dbReference>
<dbReference type="Pfam" id="PF00069">
    <property type="entry name" value="Pkinase"/>
    <property type="match status" value="1"/>
</dbReference>
<feature type="compositionally biased region" description="Polar residues" evidence="5">
    <location>
        <begin position="418"/>
        <end position="429"/>
    </location>
</feature>
<dbReference type="PROSITE" id="PS50011">
    <property type="entry name" value="PROTEIN_KINASE_DOM"/>
    <property type="match status" value="1"/>
</dbReference>
<dbReference type="PANTHER" id="PTHR24348:SF68">
    <property type="entry name" value="SERINE_THREONINE-PROTEIN KINASE ATG1C"/>
    <property type="match status" value="1"/>
</dbReference>
<dbReference type="InterPro" id="IPR000719">
    <property type="entry name" value="Prot_kinase_dom"/>
</dbReference>
<accession>A0A9P9E0N7</accession>
<dbReference type="GO" id="GO:0034045">
    <property type="term" value="C:phagophore assembly site membrane"/>
    <property type="evidence" value="ECO:0007669"/>
    <property type="project" value="UniProtKB-SubCell"/>
</dbReference>
<feature type="compositionally biased region" description="Polar residues" evidence="5">
    <location>
        <begin position="453"/>
        <end position="464"/>
    </location>
</feature>
<dbReference type="EMBL" id="JAGMUV010000018">
    <property type="protein sequence ID" value="KAH7128893.1"/>
    <property type="molecule type" value="Genomic_DNA"/>
</dbReference>
<dbReference type="OrthoDB" id="10252171at2759"/>
<dbReference type="SUPFAM" id="SSF56112">
    <property type="entry name" value="Protein kinase-like (PK-like)"/>
    <property type="match status" value="1"/>
</dbReference>